<dbReference type="InterPro" id="IPR041373">
    <property type="entry name" value="RT_RNaseH"/>
</dbReference>
<protein>
    <recommendedName>
        <fullName evidence="8">Integrase catalytic domain-containing protein</fullName>
    </recommendedName>
</protein>
<dbReference type="GO" id="GO:0016787">
    <property type="term" value="F:hydrolase activity"/>
    <property type="evidence" value="ECO:0007669"/>
    <property type="project" value="UniProtKB-KW"/>
</dbReference>
<dbReference type="GO" id="GO:0015074">
    <property type="term" value="P:DNA integration"/>
    <property type="evidence" value="ECO:0007669"/>
    <property type="project" value="InterPro"/>
</dbReference>
<dbReference type="PROSITE" id="PS50994">
    <property type="entry name" value="INTEGRASE"/>
    <property type="match status" value="1"/>
</dbReference>
<reference evidence="9 10" key="1">
    <citation type="submission" date="2024-02" db="EMBL/GenBank/DDBJ databases">
        <title>High-quality chromosome-scale genome assembly of Pensacola bahiagrass (Paspalum notatum Flugge var. saurae).</title>
        <authorList>
            <person name="Vega J.M."/>
            <person name="Podio M."/>
            <person name="Orjuela J."/>
            <person name="Siena L.A."/>
            <person name="Pessino S.C."/>
            <person name="Combes M.C."/>
            <person name="Mariac C."/>
            <person name="Albertini E."/>
            <person name="Pupilli F."/>
            <person name="Ortiz J.P.A."/>
            <person name="Leblanc O."/>
        </authorList>
    </citation>
    <scope>NUCLEOTIDE SEQUENCE [LARGE SCALE GENOMIC DNA]</scope>
    <source>
        <strain evidence="9">R1</strain>
        <tissue evidence="9">Leaf</tissue>
    </source>
</reference>
<accession>A0AAQ3UP99</accession>
<feature type="region of interest" description="Disordered" evidence="7">
    <location>
        <begin position="925"/>
        <end position="951"/>
    </location>
</feature>
<dbReference type="Pfam" id="PF00665">
    <property type="entry name" value="rve"/>
    <property type="match status" value="1"/>
</dbReference>
<dbReference type="GO" id="GO:0004519">
    <property type="term" value="F:endonuclease activity"/>
    <property type="evidence" value="ECO:0007669"/>
    <property type="project" value="UniProtKB-KW"/>
</dbReference>
<gene>
    <name evidence="9" type="ORF">U9M48_039842</name>
</gene>
<sequence length="970" mass="111675">MPLILVGIPIASLIKTTDTPGQLQLQFGKEVFEVGMSRVQNTKTKAKLEVDLLEEVMGISLKEEEDQQSLEEEASNFSAVEELLEFEKLATAFLNRNPDTPVIISNKLTENECRRLIAVLEKYRSVLGYSLQDLKGISPNLCTHRIPMEIEHRPSREPQRRLNQAMREVVKKEVLKLLHAGIIYPVQDSEWVSLVQVVPKKGGMTVVKNQNNELIPQRTVTGWRMCIDYRKLNAATRKDHFPLPFIDEMLERLANHSFFCYLDGYSGYHQISIHPNDQSKTTFTCPYGTFAYRRMSFGLCNAPASFQCCMMAIFSALIENIMEVFMDDFSVYGKTFDGCLENLEKVLQRCKEVDLILNWEKCHFMVTEGIVLGQKRGIEVDRAKIEVIEQLPPPTNLKALRSFLGHAGFYRRFIKNFSFIARPLSNLLAKDTPFVFDDACLEAFHTLKKALVTAPIIQPPDWNAPLEIMCDASDYAVGAVLGQSKDRKHHTISYASKTLTGPQLNYTTEKELLAVVFAIDKFRSYLVGAKVIIYTDHAFLKYLLTKKDAKPRLIQWVLLLQEFDIEIREKKGVENSVADHLSRMQETSSLPIDDYMRDDTLLKVTTPQPWYADLVNYMVTGYVPKEVDKRKLVHDNRFYLWDDPYLYKLCADGPLRRCIPACEVAQILDRCHSSSYGGHYGAYRTHAKIWQSGFYWPNMYDDAKDREKVLKVPTTRKHKSKGCYATHQQPPTRYFMGPFRKCGDKEYILIAVDYVSKWVEALPCSAADSRHSIRMFYDTIFPQFGTPRVIISDGGPHFIDKRFKRCLTELSVDHRVATPYHPQTSGQAETSNKQIKNILQKIVEAMGKDWVSKLPDALWAYRTAYKTPIGMTPYQMEFDVRSNSLYKERTKRWQDKRIKIKTFKPGDKVLILRHKENILRGDASIDESIDSTPPRRTVKKTIKPPPIRAPPGHFKNQIRRRRGSVMLRHL</sequence>
<dbReference type="InterPro" id="IPR036397">
    <property type="entry name" value="RNaseH_sf"/>
</dbReference>
<dbReference type="SUPFAM" id="SSF53098">
    <property type="entry name" value="Ribonuclease H-like"/>
    <property type="match status" value="1"/>
</dbReference>
<dbReference type="Pfam" id="PF00078">
    <property type="entry name" value="RVT_1"/>
    <property type="match status" value="1"/>
</dbReference>
<dbReference type="GO" id="GO:0003676">
    <property type="term" value="F:nucleic acid binding"/>
    <property type="evidence" value="ECO:0007669"/>
    <property type="project" value="InterPro"/>
</dbReference>
<evidence type="ECO:0000313" key="10">
    <source>
        <dbReference type="Proteomes" id="UP001341281"/>
    </source>
</evidence>
<evidence type="ECO:0000256" key="4">
    <source>
        <dbReference type="ARBA" id="ARBA00022759"/>
    </source>
</evidence>
<dbReference type="Pfam" id="PF17921">
    <property type="entry name" value="Integrase_H2C2"/>
    <property type="match status" value="1"/>
</dbReference>
<dbReference type="FunFam" id="3.10.20.370:FF:000001">
    <property type="entry name" value="Retrovirus-related Pol polyprotein from transposon 17.6-like protein"/>
    <property type="match status" value="1"/>
</dbReference>
<feature type="non-terminal residue" evidence="9">
    <location>
        <position position="1"/>
    </location>
</feature>
<dbReference type="Gene3D" id="3.10.10.10">
    <property type="entry name" value="HIV Type 1 Reverse Transcriptase, subunit A, domain 1"/>
    <property type="match status" value="1"/>
</dbReference>
<keyword evidence="10" id="KW-1185">Reference proteome</keyword>
<evidence type="ECO:0000259" key="8">
    <source>
        <dbReference type="PROSITE" id="PS50994"/>
    </source>
</evidence>
<keyword evidence="2" id="KW-0548">Nucleotidyltransferase</keyword>
<evidence type="ECO:0000256" key="5">
    <source>
        <dbReference type="ARBA" id="ARBA00022801"/>
    </source>
</evidence>
<keyword evidence="5" id="KW-0378">Hydrolase</keyword>
<evidence type="ECO:0000256" key="6">
    <source>
        <dbReference type="ARBA" id="ARBA00022918"/>
    </source>
</evidence>
<keyword evidence="1" id="KW-0808">Transferase</keyword>
<organism evidence="9 10">
    <name type="scientific">Paspalum notatum var. saurae</name>
    <dbReference type="NCBI Taxonomy" id="547442"/>
    <lineage>
        <taxon>Eukaryota</taxon>
        <taxon>Viridiplantae</taxon>
        <taxon>Streptophyta</taxon>
        <taxon>Embryophyta</taxon>
        <taxon>Tracheophyta</taxon>
        <taxon>Spermatophyta</taxon>
        <taxon>Magnoliopsida</taxon>
        <taxon>Liliopsida</taxon>
        <taxon>Poales</taxon>
        <taxon>Poaceae</taxon>
        <taxon>PACMAD clade</taxon>
        <taxon>Panicoideae</taxon>
        <taxon>Andropogonodae</taxon>
        <taxon>Paspaleae</taxon>
        <taxon>Paspalinae</taxon>
        <taxon>Paspalum</taxon>
    </lineage>
</organism>
<dbReference type="SUPFAM" id="SSF56672">
    <property type="entry name" value="DNA/RNA polymerases"/>
    <property type="match status" value="1"/>
</dbReference>
<keyword evidence="6" id="KW-0695">RNA-directed DNA polymerase</keyword>
<dbReference type="InterPro" id="IPR012337">
    <property type="entry name" value="RNaseH-like_sf"/>
</dbReference>
<dbReference type="AlphaFoldDB" id="A0AAQ3UP99"/>
<dbReference type="Pfam" id="PF17917">
    <property type="entry name" value="RT_RNaseH"/>
    <property type="match status" value="1"/>
</dbReference>
<evidence type="ECO:0000313" key="9">
    <source>
        <dbReference type="EMBL" id="WVZ93890.1"/>
    </source>
</evidence>
<dbReference type="InterPro" id="IPR000477">
    <property type="entry name" value="RT_dom"/>
</dbReference>
<dbReference type="PANTHER" id="PTHR37984:SF5">
    <property type="entry name" value="PROTEIN NYNRIN-LIKE"/>
    <property type="match status" value="1"/>
</dbReference>
<dbReference type="PANTHER" id="PTHR37984">
    <property type="entry name" value="PROTEIN CBG26694"/>
    <property type="match status" value="1"/>
</dbReference>
<dbReference type="Proteomes" id="UP001341281">
    <property type="component" value="Chromosome 09"/>
</dbReference>
<evidence type="ECO:0000256" key="1">
    <source>
        <dbReference type="ARBA" id="ARBA00022679"/>
    </source>
</evidence>
<evidence type="ECO:0000256" key="7">
    <source>
        <dbReference type="SAM" id="MobiDB-lite"/>
    </source>
</evidence>
<dbReference type="InterPro" id="IPR041588">
    <property type="entry name" value="Integrase_H2C2"/>
</dbReference>
<dbReference type="Gene3D" id="3.30.420.10">
    <property type="entry name" value="Ribonuclease H-like superfamily/Ribonuclease H"/>
    <property type="match status" value="1"/>
</dbReference>
<dbReference type="Gene3D" id="1.10.340.70">
    <property type="match status" value="1"/>
</dbReference>
<dbReference type="CDD" id="cd01647">
    <property type="entry name" value="RT_LTR"/>
    <property type="match status" value="1"/>
</dbReference>
<dbReference type="Gene3D" id="3.30.70.270">
    <property type="match status" value="2"/>
</dbReference>
<dbReference type="FunFam" id="3.30.70.270:FF:000020">
    <property type="entry name" value="Transposon Tf2-6 polyprotein-like Protein"/>
    <property type="match status" value="1"/>
</dbReference>
<dbReference type="InterPro" id="IPR001584">
    <property type="entry name" value="Integrase_cat-core"/>
</dbReference>
<proteinExistence type="predicted"/>
<name>A0AAQ3UP99_PASNO</name>
<dbReference type="GO" id="GO:0003964">
    <property type="term" value="F:RNA-directed DNA polymerase activity"/>
    <property type="evidence" value="ECO:0007669"/>
    <property type="project" value="UniProtKB-KW"/>
</dbReference>
<evidence type="ECO:0000256" key="2">
    <source>
        <dbReference type="ARBA" id="ARBA00022695"/>
    </source>
</evidence>
<dbReference type="InterPro" id="IPR050951">
    <property type="entry name" value="Retrovirus_Pol_polyprotein"/>
</dbReference>
<keyword evidence="3" id="KW-0540">Nuclease</keyword>
<evidence type="ECO:0000256" key="3">
    <source>
        <dbReference type="ARBA" id="ARBA00022722"/>
    </source>
</evidence>
<dbReference type="CDD" id="cd09274">
    <property type="entry name" value="RNase_HI_RT_Ty3"/>
    <property type="match status" value="1"/>
</dbReference>
<dbReference type="InterPro" id="IPR043128">
    <property type="entry name" value="Rev_trsase/Diguanyl_cyclase"/>
</dbReference>
<dbReference type="EMBL" id="CP144753">
    <property type="protein sequence ID" value="WVZ93890.1"/>
    <property type="molecule type" value="Genomic_DNA"/>
</dbReference>
<feature type="domain" description="Integrase catalytic" evidence="8">
    <location>
        <begin position="726"/>
        <end position="881"/>
    </location>
</feature>
<keyword evidence="4" id="KW-0255">Endonuclease</keyword>
<dbReference type="InterPro" id="IPR043502">
    <property type="entry name" value="DNA/RNA_pol_sf"/>
</dbReference>